<evidence type="ECO:0000313" key="2">
    <source>
        <dbReference type="Proteomes" id="UP001078443"/>
    </source>
</evidence>
<comment type="caution">
    <text evidence="1">The sequence shown here is derived from an EMBL/GenBank/DDBJ whole genome shotgun (WGS) entry which is preliminary data.</text>
</comment>
<dbReference type="GO" id="GO:0016874">
    <property type="term" value="F:ligase activity"/>
    <property type="evidence" value="ECO:0007669"/>
    <property type="project" value="UniProtKB-KW"/>
</dbReference>
<evidence type="ECO:0000313" key="1">
    <source>
        <dbReference type="EMBL" id="MCY6485254.1"/>
    </source>
</evidence>
<dbReference type="Gene3D" id="3.90.1140.10">
    <property type="entry name" value="Cyclic phosphodiesterase"/>
    <property type="match status" value="1"/>
</dbReference>
<dbReference type="EMBL" id="JAPQER010000006">
    <property type="protein sequence ID" value="MCY6485254.1"/>
    <property type="molecule type" value="Genomic_DNA"/>
</dbReference>
<keyword evidence="2" id="KW-1185">Reference proteome</keyword>
<dbReference type="SUPFAM" id="SSF55144">
    <property type="entry name" value="LigT-like"/>
    <property type="match status" value="1"/>
</dbReference>
<accession>A0ABT4D1X4</accession>
<protein>
    <submittedName>
        <fullName evidence="1">2'-5' RNA ligase</fullName>
    </submittedName>
</protein>
<gene>
    <name evidence="1" type="ORF">OW763_12980</name>
</gene>
<dbReference type="InterPro" id="IPR009097">
    <property type="entry name" value="Cyclic_Pdiesterase"/>
</dbReference>
<dbReference type="RefSeq" id="WP_268041577.1">
    <property type="nucleotide sequence ID" value="NZ_JAPQER010000006.1"/>
</dbReference>
<organism evidence="1 2">
    <name type="scientific">Clostridium aestuarii</name>
    <dbReference type="NCBI Taxonomy" id="338193"/>
    <lineage>
        <taxon>Bacteria</taxon>
        <taxon>Bacillati</taxon>
        <taxon>Bacillota</taxon>
        <taxon>Clostridia</taxon>
        <taxon>Eubacteriales</taxon>
        <taxon>Clostridiaceae</taxon>
        <taxon>Clostridium</taxon>
    </lineage>
</organism>
<reference evidence="1" key="1">
    <citation type="submission" date="2022-12" db="EMBL/GenBank/DDBJ databases">
        <authorList>
            <person name="Wang J."/>
        </authorList>
    </citation>
    <scope>NUCLEOTIDE SEQUENCE</scope>
    <source>
        <strain evidence="1">HY-45-18</strain>
    </source>
</reference>
<keyword evidence="1" id="KW-0436">Ligase</keyword>
<sequence length="180" mass="21395">MKYRLVALFDDESSKHLQTTQRNLCKRYRIYKSNQQLHIPIQTVIDPDIEKFDKIITDTLGPYKKFKVQIKKDIYLDKFSKYVNLRVQNKGYINRIARNISDTLILSGFNIKNNYNDLHIYLANSNYALRKSLNNLSSVALTTKNNNIDFYFAKVNKLELWKLLNNKKEVLIKTYSLRDY</sequence>
<dbReference type="Proteomes" id="UP001078443">
    <property type="component" value="Unassembled WGS sequence"/>
</dbReference>
<name>A0ABT4D1X4_9CLOT</name>
<proteinExistence type="predicted"/>